<evidence type="ECO:0000256" key="3">
    <source>
        <dbReference type="ARBA" id="ARBA00022729"/>
    </source>
</evidence>
<reference evidence="10" key="1">
    <citation type="journal article" date="2012" name="Infect. Immun.">
        <title>Identification of Coli Surface Antigen 23, a Novel Adhesin of Enterotoxigenic Escherichia coli.</title>
        <authorList>
            <person name="Del Canto F."/>
            <person name="Botkin D.J."/>
            <person name="Valenzuela P."/>
            <person name="Popov V."/>
            <person name="Ruiz-Perez F."/>
            <person name="Nataro J.P."/>
            <person name="Levine M.M."/>
            <person name="Stine O.C."/>
            <person name="Pop M."/>
            <person name="Torres A.G."/>
            <person name="Vidal R."/>
        </authorList>
    </citation>
    <scope>NUCLEOTIDE SEQUENCE</scope>
    <source>
        <strain evidence="10">1766a</strain>
    </source>
</reference>
<dbReference type="InterPro" id="IPR008962">
    <property type="entry name" value="PapD-like_sf"/>
</dbReference>
<dbReference type="GO" id="GO:0071555">
    <property type="term" value="P:cell wall organization"/>
    <property type="evidence" value="ECO:0007669"/>
    <property type="project" value="InterPro"/>
</dbReference>
<evidence type="ECO:0000256" key="8">
    <source>
        <dbReference type="SAM" id="MobiDB-lite"/>
    </source>
</evidence>
<comment type="subcellular location">
    <subcellularLocation>
        <location evidence="1 7">Periplasm</location>
    </subcellularLocation>
</comment>
<dbReference type="InterPro" id="IPR001829">
    <property type="entry name" value="Pili_assmbl_chaperone_bac"/>
</dbReference>
<protein>
    <submittedName>
        <fullName evidence="10">Chaperone protein AalC</fullName>
    </submittedName>
</protein>
<dbReference type="SUPFAM" id="SSF49584">
    <property type="entry name" value="Periplasmic chaperone C-domain"/>
    <property type="match status" value="1"/>
</dbReference>
<feature type="region of interest" description="Disordered" evidence="8">
    <location>
        <begin position="264"/>
        <end position="291"/>
    </location>
</feature>
<evidence type="ECO:0000256" key="1">
    <source>
        <dbReference type="ARBA" id="ARBA00004418"/>
    </source>
</evidence>
<dbReference type="InterPro" id="IPR016147">
    <property type="entry name" value="Pili_assmbl_chaperone_N"/>
</dbReference>
<keyword evidence="3" id="KW-0732">Signal</keyword>
<keyword evidence="4" id="KW-0574">Periplasm</keyword>
<dbReference type="PRINTS" id="PR00969">
    <property type="entry name" value="CHAPERONPILI"/>
</dbReference>
<evidence type="ECO:0000256" key="7">
    <source>
        <dbReference type="RuleBase" id="RU003918"/>
    </source>
</evidence>
<evidence type="ECO:0000313" key="10">
    <source>
        <dbReference type="EMBL" id="AFD29290.1"/>
    </source>
</evidence>
<evidence type="ECO:0000256" key="5">
    <source>
        <dbReference type="ARBA" id="ARBA00023186"/>
    </source>
</evidence>
<feature type="compositionally biased region" description="Polar residues" evidence="8">
    <location>
        <begin position="264"/>
        <end position="283"/>
    </location>
</feature>
<dbReference type="PANTHER" id="PTHR30251">
    <property type="entry name" value="PILUS ASSEMBLY CHAPERONE"/>
    <property type="match status" value="1"/>
</dbReference>
<evidence type="ECO:0000256" key="6">
    <source>
        <dbReference type="ARBA" id="ARBA00023319"/>
    </source>
</evidence>
<dbReference type="InterPro" id="IPR036316">
    <property type="entry name" value="Pili_assmbl_chap_C_dom_sf"/>
</dbReference>
<gene>
    <name evidence="10" type="primary">aalC</name>
</gene>
<dbReference type="InterPro" id="IPR013783">
    <property type="entry name" value="Ig-like_fold"/>
</dbReference>
<organism evidence="10">
    <name type="scientific">Escherichia coli</name>
    <dbReference type="NCBI Taxonomy" id="562"/>
    <lineage>
        <taxon>Bacteria</taxon>
        <taxon>Pseudomonadati</taxon>
        <taxon>Pseudomonadota</taxon>
        <taxon>Gammaproteobacteria</taxon>
        <taxon>Enterobacterales</taxon>
        <taxon>Enterobacteriaceae</taxon>
        <taxon>Escherichia</taxon>
    </lineage>
</organism>
<evidence type="ECO:0000256" key="2">
    <source>
        <dbReference type="ARBA" id="ARBA00007399"/>
    </source>
</evidence>
<dbReference type="InterPro" id="IPR018046">
    <property type="entry name" value="Pili_assmbl_chaperone_CS"/>
</dbReference>
<sequence length="291" mass="32360">MCRGISPWASAGYLRRNCRILRNYRRSRVSKRNAVTTFFTNRVTKALGMTLALMMTCQSAMASLAADQTRYIFRGDKDALTITVTNNDKERTFGGQAWVDNIVEKDTRPTFVVTPSFFKVKPNGQQTLRIIMASDHLPKDKESVYWLNLQDIPPALEGSGIAVALRTKLKLFYRPKALLEGRKGAEEGLSLQSRPDGRTMLVNTTPYIFAIGSLLDGNGKKIATDNDTAQKLLMFMPGDEVQVKGNVVKVDSLNDYGELQTWTINQKKTPTSSGQKASDSPVNPSDKADKK</sequence>
<name>H9CZP3_ECOLX</name>
<dbReference type="Pfam" id="PF00345">
    <property type="entry name" value="PapD_N"/>
    <property type="match status" value="1"/>
</dbReference>
<dbReference type="InterPro" id="IPR050643">
    <property type="entry name" value="Periplasmic_pilus_chap"/>
</dbReference>
<dbReference type="Gene3D" id="2.60.40.10">
    <property type="entry name" value="Immunoglobulins"/>
    <property type="match status" value="2"/>
</dbReference>
<evidence type="ECO:0000256" key="4">
    <source>
        <dbReference type="ARBA" id="ARBA00022764"/>
    </source>
</evidence>
<feature type="domain" description="Pili assembly chaperone N-terminal" evidence="9">
    <location>
        <begin position="64"/>
        <end position="178"/>
    </location>
</feature>
<comment type="similarity">
    <text evidence="2 7">Belongs to the periplasmic pilus chaperone family.</text>
</comment>
<dbReference type="PROSITE" id="PS00635">
    <property type="entry name" value="PILI_CHAPERONE"/>
    <property type="match status" value="1"/>
</dbReference>
<dbReference type="PANTHER" id="PTHR30251:SF2">
    <property type="entry name" value="FIMBRIAL CHAPERONE YADV-RELATED"/>
    <property type="match status" value="1"/>
</dbReference>
<accession>H9CZP3</accession>
<dbReference type="SUPFAM" id="SSF49354">
    <property type="entry name" value="PapD-like"/>
    <property type="match status" value="1"/>
</dbReference>
<evidence type="ECO:0000259" key="9">
    <source>
        <dbReference type="Pfam" id="PF00345"/>
    </source>
</evidence>
<dbReference type="GO" id="GO:0030288">
    <property type="term" value="C:outer membrane-bounded periplasmic space"/>
    <property type="evidence" value="ECO:0007669"/>
    <property type="project" value="InterPro"/>
</dbReference>
<keyword evidence="5 7" id="KW-0143">Chaperone</keyword>
<dbReference type="AlphaFoldDB" id="H9CZP3"/>
<keyword evidence="6" id="KW-0393">Immunoglobulin domain</keyword>
<dbReference type="EMBL" id="JQ434477">
    <property type="protein sequence ID" value="AFD29290.1"/>
    <property type="molecule type" value="Genomic_DNA"/>
</dbReference>
<proteinExistence type="inferred from homology"/>